<keyword evidence="2" id="KW-1185">Reference proteome</keyword>
<dbReference type="AlphaFoldDB" id="R0LN40"/>
<evidence type="ECO:0000313" key="1">
    <source>
        <dbReference type="EMBL" id="EOB03140.1"/>
    </source>
</evidence>
<accession>R0LN40</accession>
<proteinExistence type="predicted"/>
<evidence type="ECO:0000313" key="2">
    <source>
        <dbReference type="Proteomes" id="UP000296049"/>
    </source>
</evidence>
<reference evidence="2" key="1">
    <citation type="journal article" date="2013" name="Nat. Genet.">
        <title>The duck genome and transcriptome provide insight into an avian influenza virus reservoir species.</title>
        <authorList>
            <person name="Huang Y."/>
            <person name="Li Y."/>
            <person name="Burt D.W."/>
            <person name="Chen H."/>
            <person name="Zhang Y."/>
            <person name="Qian W."/>
            <person name="Kim H."/>
            <person name="Gan S."/>
            <person name="Zhao Y."/>
            <person name="Li J."/>
            <person name="Yi K."/>
            <person name="Feng H."/>
            <person name="Zhu P."/>
            <person name="Li B."/>
            <person name="Liu Q."/>
            <person name="Fairley S."/>
            <person name="Magor K.E."/>
            <person name="Du Z."/>
            <person name="Hu X."/>
            <person name="Goodman L."/>
            <person name="Tafer H."/>
            <person name="Vignal A."/>
            <person name="Lee T."/>
            <person name="Kim K.W."/>
            <person name="Sheng Z."/>
            <person name="An Y."/>
            <person name="Searle S."/>
            <person name="Herrero J."/>
            <person name="Groenen M.A."/>
            <person name="Crooijmans R.P."/>
            <person name="Faraut T."/>
            <person name="Cai Q."/>
            <person name="Webster R.G."/>
            <person name="Aldridge J.R."/>
            <person name="Warren W.C."/>
            <person name="Bartschat S."/>
            <person name="Kehr S."/>
            <person name="Marz M."/>
            <person name="Stadler P.F."/>
            <person name="Smith J."/>
            <person name="Kraus R.H."/>
            <person name="Zhao Y."/>
            <person name="Ren L."/>
            <person name="Fei J."/>
            <person name="Morisson M."/>
            <person name="Kaiser P."/>
            <person name="Griffin D.K."/>
            <person name="Rao M."/>
            <person name="Pitel F."/>
            <person name="Wang J."/>
            <person name="Li N."/>
        </authorList>
    </citation>
    <scope>NUCLEOTIDE SEQUENCE [LARGE SCALE GENOMIC DNA]</scope>
</reference>
<protein>
    <submittedName>
        <fullName evidence="1">Uncharacterized protein</fullName>
    </submittedName>
</protein>
<dbReference type="Proteomes" id="UP000296049">
    <property type="component" value="Unassembled WGS sequence"/>
</dbReference>
<sequence length="355" mass="38851">MVQLFLLAFRHPHHASCLLIQNLPAELQVLLDSSLESAEICANEAVPSCGKLKCRSHPKHEDGLPSGTNPSCFKPYLEAERAVVRDPPMSRCYGTLETAPWPNNSENLNFTSENFSTVKSFIGINPFQFDVSRNPNPQLLAADYSFFKLLQFSSVFSMCVKLKGRLAVTWFAGCGNWLPSWPARSRGTDSLHCAASSVVSTSHQPLPSMDHVLVPNPGVGAFLQTSLTSVCLKASAVDKLPLSGPGCAGGRNHNPGCPLPAASEVAHMSSPLMCFSSSGLLPLRPTSKSIHFNLDNMSEGTSTAGSYEEEVPSIWVQNRHNSFLYRHTGVYILQIYLLQRSMAEFACNLSQYRCK</sequence>
<name>R0LN40_ANAPL</name>
<gene>
    <name evidence="1" type="ORF">Anapl_05589</name>
</gene>
<dbReference type="EMBL" id="KB742887">
    <property type="protein sequence ID" value="EOB03140.1"/>
    <property type="molecule type" value="Genomic_DNA"/>
</dbReference>
<organism evidence="1 2">
    <name type="scientific">Anas platyrhynchos</name>
    <name type="common">Mallard</name>
    <name type="synonym">Anas boschas</name>
    <dbReference type="NCBI Taxonomy" id="8839"/>
    <lineage>
        <taxon>Eukaryota</taxon>
        <taxon>Metazoa</taxon>
        <taxon>Chordata</taxon>
        <taxon>Craniata</taxon>
        <taxon>Vertebrata</taxon>
        <taxon>Euteleostomi</taxon>
        <taxon>Archelosauria</taxon>
        <taxon>Archosauria</taxon>
        <taxon>Dinosauria</taxon>
        <taxon>Saurischia</taxon>
        <taxon>Theropoda</taxon>
        <taxon>Coelurosauria</taxon>
        <taxon>Aves</taxon>
        <taxon>Neognathae</taxon>
        <taxon>Galloanserae</taxon>
        <taxon>Anseriformes</taxon>
        <taxon>Anatidae</taxon>
        <taxon>Anatinae</taxon>
        <taxon>Anas</taxon>
    </lineage>
</organism>